<evidence type="ECO:0000313" key="9">
    <source>
        <dbReference type="Proteomes" id="UP000179243"/>
    </source>
</evidence>
<dbReference type="SUPFAM" id="SSF102114">
    <property type="entry name" value="Radical SAM enzymes"/>
    <property type="match status" value="1"/>
</dbReference>
<evidence type="ECO:0000256" key="4">
    <source>
        <dbReference type="ARBA" id="ARBA00022723"/>
    </source>
</evidence>
<comment type="cofactor">
    <cofactor evidence="1">
        <name>[4Fe-4S] cluster</name>
        <dbReference type="ChEBI" id="CHEBI:49883"/>
    </cofactor>
</comment>
<dbReference type="CDD" id="cd01335">
    <property type="entry name" value="Radical_SAM"/>
    <property type="match status" value="1"/>
</dbReference>
<keyword evidence="5" id="KW-0408">Iron</keyword>
<dbReference type="InterPro" id="IPR005911">
    <property type="entry name" value="YhcC-like"/>
</dbReference>
<dbReference type="PANTHER" id="PTHR11135">
    <property type="entry name" value="HISTONE ACETYLTRANSFERASE-RELATED"/>
    <property type="match status" value="1"/>
</dbReference>
<dbReference type="SFLD" id="SFLDS00029">
    <property type="entry name" value="Radical_SAM"/>
    <property type="match status" value="1"/>
</dbReference>
<dbReference type="Pfam" id="PF16199">
    <property type="entry name" value="Radical_SAM_C"/>
    <property type="match status" value="1"/>
</dbReference>
<dbReference type="SFLD" id="SFLDG01091">
    <property type="entry name" value="uncharacterized_CHP01210-like"/>
    <property type="match status" value="1"/>
</dbReference>
<dbReference type="InterPro" id="IPR023404">
    <property type="entry name" value="rSAM_horseshoe"/>
</dbReference>
<sequence length="309" mass="34884">MCRKYFLSVAPYNKYSDFLKKRFGVPVRKIMVDAGFTCPNRDDTAGTGGCVFCNNESFSPAVGRSILPVREQVLRAIACRQKKETSEKYIVYFQPYSNTYKPTQELDRLYREALCHPDIAGIAVGTRPDCVDRDKISVLAALARETYVSIEYGVQTIHDTTLHAINRGHDFASLLQAMKITRNQGLDICFHVILGLPGETREQMRQTATTLGTLGYNSLKIHNLHVVKNTSLEAEFKKGTLVLPTLEEHASLAVDFLERTPRSVVIQRLCGDAPRDFFIAPLWCLEKQALVKEVEMEFKKRQTEQGSLS</sequence>
<feature type="domain" description="Radical SAM core" evidence="7">
    <location>
        <begin position="22"/>
        <end position="273"/>
    </location>
</feature>
<dbReference type="AlphaFoldDB" id="A0A1F7F540"/>
<evidence type="ECO:0000259" key="7">
    <source>
        <dbReference type="PROSITE" id="PS51918"/>
    </source>
</evidence>
<dbReference type="NCBIfam" id="TIGR01212">
    <property type="entry name" value="TIGR01212 family radical SAM protein"/>
    <property type="match status" value="1"/>
</dbReference>
<keyword evidence="3" id="KW-0949">S-adenosyl-L-methionine</keyword>
<evidence type="ECO:0000256" key="6">
    <source>
        <dbReference type="ARBA" id="ARBA00023014"/>
    </source>
</evidence>
<keyword evidence="4" id="KW-0479">Metal-binding</keyword>
<evidence type="ECO:0000256" key="5">
    <source>
        <dbReference type="ARBA" id="ARBA00023004"/>
    </source>
</evidence>
<dbReference type="PANTHER" id="PTHR11135:SF1">
    <property type="entry name" value="PROTEIN YHCC"/>
    <property type="match status" value="1"/>
</dbReference>
<accession>A0A1F7F540</accession>
<name>A0A1F7F540_UNCRA</name>
<organism evidence="8 9">
    <name type="scientific">Candidatus Raymondbacteria bacterium RIFOXYD12_FULL_49_13</name>
    <dbReference type="NCBI Taxonomy" id="1817890"/>
    <lineage>
        <taxon>Bacteria</taxon>
        <taxon>Raymondiibacteriota</taxon>
    </lineage>
</organism>
<dbReference type="InterPro" id="IPR039661">
    <property type="entry name" value="ELP3"/>
</dbReference>
<dbReference type="GO" id="GO:0003824">
    <property type="term" value="F:catalytic activity"/>
    <property type="evidence" value="ECO:0007669"/>
    <property type="project" value="InterPro"/>
</dbReference>
<dbReference type="SMART" id="SM00729">
    <property type="entry name" value="Elp3"/>
    <property type="match status" value="1"/>
</dbReference>
<dbReference type="InterPro" id="IPR058240">
    <property type="entry name" value="rSAM_sf"/>
</dbReference>
<dbReference type="GO" id="GO:0051539">
    <property type="term" value="F:4 iron, 4 sulfur cluster binding"/>
    <property type="evidence" value="ECO:0007669"/>
    <property type="project" value="UniProtKB-KW"/>
</dbReference>
<evidence type="ECO:0000313" key="8">
    <source>
        <dbReference type="EMBL" id="OGK01785.1"/>
    </source>
</evidence>
<evidence type="ECO:0000256" key="2">
    <source>
        <dbReference type="ARBA" id="ARBA00022485"/>
    </source>
</evidence>
<dbReference type="InterPro" id="IPR032432">
    <property type="entry name" value="Radical_SAM_C"/>
</dbReference>
<dbReference type="InterPro" id="IPR007197">
    <property type="entry name" value="rSAM"/>
</dbReference>
<keyword evidence="2" id="KW-0004">4Fe-4S</keyword>
<protein>
    <submittedName>
        <fullName evidence="8">TIGR01212 family radical SAM protein</fullName>
    </submittedName>
</protein>
<keyword evidence="6" id="KW-0411">Iron-sulfur</keyword>
<evidence type="ECO:0000256" key="3">
    <source>
        <dbReference type="ARBA" id="ARBA00022691"/>
    </source>
</evidence>
<dbReference type="GO" id="GO:0046872">
    <property type="term" value="F:metal ion binding"/>
    <property type="evidence" value="ECO:0007669"/>
    <property type="project" value="UniProtKB-KW"/>
</dbReference>
<dbReference type="Gene3D" id="3.80.30.20">
    <property type="entry name" value="tm_1862 like domain"/>
    <property type="match status" value="1"/>
</dbReference>
<evidence type="ECO:0000256" key="1">
    <source>
        <dbReference type="ARBA" id="ARBA00001966"/>
    </source>
</evidence>
<dbReference type="PROSITE" id="PS51918">
    <property type="entry name" value="RADICAL_SAM"/>
    <property type="match status" value="1"/>
</dbReference>
<comment type="caution">
    <text evidence="8">The sequence shown here is derived from an EMBL/GenBank/DDBJ whole genome shotgun (WGS) entry which is preliminary data.</text>
</comment>
<dbReference type="InterPro" id="IPR006638">
    <property type="entry name" value="Elp3/MiaA/NifB-like_rSAM"/>
</dbReference>
<dbReference type="SFLD" id="SFLDG01086">
    <property type="entry name" value="elongater_protein-like"/>
    <property type="match status" value="1"/>
</dbReference>
<dbReference type="Proteomes" id="UP000179243">
    <property type="component" value="Unassembled WGS sequence"/>
</dbReference>
<proteinExistence type="predicted"/>
<dbReference type="EMBL" id="MFYX01000119">
    <property type="protein sequence ID" value="OGK01785.1"/>
    <property type="molecule type" value="Genomic_DNA"/>
</dbReference>
<dbReference type="Pfam" id="PF04055">
    <property type="entry name" value="Radical_SAM"/>
    <property type="match status" value="1"/>
</dbReference>
<reference evidence="8 9" key="1">
    <citation type="journal article" date="2016" name="Nat. Commun.">
        <title>Thousands of microbial genomes shed light on interconnected biogeochemical processes in an aquifer system.</title>
        <authorList>
            <person name="Anantharaman K."/>
            <person name="Brown C.T."/>
            <person name="Hug L.A."/>
            <person name="Sharon I."/>
            <person name="Castelle C.J."/>
            <person name="Probst A.J."/>
            <person name="Thomas B.C."/>
            <person name="Singh A."/>
            <person name="Wilkins M.J."/>
            <person name="Karaoz U."/>
            <person name="Brodie E.L."/>
            <person name="Williams K.H."/>
            <person name="Hubbard S.S."/>
            <person name="Banfield J.F."/>
        </authorList>
    </citation>
    <scope>NUCLEOTIDE SEQUENCE [LARGE SCALE GENOMIC DNA]</scope>
</reference>
<gene>
    <name evidence="8" type="ORF">A2519_01710</name>
</gene>